<dbReference type="AlphaFoldDB" id="A0A0C3CSY7"/>
<name>A0A0C3CSY7_9AGAM</name>
<reference evidence="2" key="2">
    <citation type="submission" date="2015-01" db="EMBL/GenBank/DDBJ databases">
        <title>Evolutionary Origins and Diversification of the Mycorrhizal Mutualists.</title>
        <authorList>
            <consortium name="DOE Joint Genome Institute"/>
            <consortium name="Mycorrhizal Genomics Consortium"/>
            <person name="Kohler A."/>
            <person name="Kuo A."/>
            <person name="Nagy L.G."/>
            <person name="Floudas D."/>
            <person name="Copeland A."/>
            <person name="Barry K.W."/>
            <person name="Cichocki N."/>
            <person name="Veneault-Fourrey C."/>
            <person name="LaButti K."/>
            <person name="Lindquist E.A."/>
            <person name="Lipzen A."/>
            <person name="Lundell T."/>
            <person name="Morin E."/>
            <person name="Murat C."/>
            <person name="Riley R."/>
            <person name="Ohm R."/>
            <person name="Sun H."/>
            <person name="Tunlid A."/>
            <person name="Henrissat B."/>
            <person name="Grigoriev I.V."/>
            <person name="Hibbett D.S."/>
            <person name="Martin F."/>
        </authorList>
    </citation>
    <scope>NUCLEOTIDE SEQUENCE [LARGE SCALE GENOMIC DNA]</scope>
    <source>
        <strain evidence="2">Foug A</strain>
    </source>
</reference>
<evidence type="ECO:0000313" key="1">
    <source>
        <dbReference type="EMBL" id="KIM51700.1"/>
    </source>
</evidence>
<organism evidence="1 2">
    <name type="scientific">Scleroderma citrinum Foug A</name>
    <dbReference type="NCBI Taxonomy" id="1036808"/>
    <lineage>
        <taxon>Eukaryota</taxon>
        <taxon>Fungi</taxon>
        <taxon>Dikarya</taxon>
        <taxon>Basidiomycota</taxon>
        <taxon>Agaricomycotina</taxon>
        <taxon>Agaricomycetes</taxon>
        <taxon>Agaricomycetidae</taxon>
        <taxon>Boletales</taxon>
        <taxon>Sclerodermatineae</taxon>
        <taxon>Sclerodermataceae</taxon>
        <taxon>Scleroderma</taxon>
    </lineage>
</organism>
<keyword evidence="2" id="KW-1185">Reference proteome</keyword>
<proteinExistence type="predicted"/>
<dbReference type="Proteomes" id="UP000053989">
    <property type="component" value="Unassembled WGS sequence"/>
</dbReference>
<dbReference type="EMBL" id="KN822244">
    <property type="protein sequence ID" value="KIM51700.1"/>
    <property type="molecule type" value="Genomic_DNA"/>
</dbReference>
<evidence type="ECO:0000313" key="2">
    <source>
        <dbReference type="Proteomes" id="UP000053989"/>
    </source>
</evidence>
<gene>
    <name evidence="1" type="ORF">SCLCIDRAFT_617095</name>
</gene>
<sequence>MLVYIGSCCGSCTVCFLGHRAQRIQIRQHQEVLLVLHDYQRASRGGPQPSSLSNRY</sequence>
<dbReference type="InParanoid" id="A0A0C3CSY7"/>
<dbReference type="HOGENOM" id="CLU_3015518_0_0_1"/>
<reference evidence="1 2" key="1">
    <citation type="submission" date="2014-04" db="EMBL/GenBank/DDBJ databases">
        <authorList>
            <consortium name="DOE Joint Genome Institute"/>
            <person name="Kuo A."/>
            <person name="Kohler A."/>
            <person name="Nagy L.G."/>
            <person name="Floudas D."/>
            <person name="Copeland A."/>
            <person name="Barry K.W."/>
            <person name="Cichocki N."/>
            <person name="Veneault-Fourrey C."/>
            <person name="LaButti K."/>
            <person name="Lindquist E.A."/>
            <person name="Lipzen A."/>
            <person name="Lundell T."/>
            <person name="Morin E."/>
            <person name="Murat C."/>
            <person name="Sun H."/>
            <person name="Tunlid A."/>
            <person name="Henrissat B."/>
            <person name="Grigoriev I.V."/>
            <person name="Hibbett D.S."/>
            <person name="Martin F."/>
            <person name="Nordberg H.P."/>
            <person name="Cantor M.N."/>
            <person name="Hua S.X."/>
        </authorList>
    </citation>
    <scope>NUCLEOTIDE SEQUENCE [LARGE SCALE GENOMIC DNA]</scope>
    <source>
        <strain evidence="1 2">Foug A</strain>
    </source>
</reference>
<protein>
    <submittedName>
        <fullName evidence="1">Uncharacterized protein</fullName>
    </submittedName>
</protein>
<accession>A0A0C3CSY7</accession>